<evidence type="ECO:0000313" key="2">
    <source>
        <dbReference type="EMBL" id="KAK7604037.1"/>
    </source>
</evidence>
<dbReference type="InterPro" id="IPR007319">
    <property type="entry name" value="WDR36/Utp21_C"/>
</dbReference>
<evidence type="ECO:0000313" key="3">
    <source>
        <dbReference type="Proteomes" id="UP001367676"/>
    </source>
</evidence>
<comment type="caution">
    <text evidence="2">The sequence shown here is derived from an EMBL/GenBank/DDBJ whole genome shotgun (WGS) entry which is preliminary data.</text>
</comment>
<gene>
    <name evidence="2" type="ORF">V9T40_004310</name>
</gene>
<accession>A0AAN9YAM6</accession>
<organism evidence="2 3">
    <name type="scientific">Parthenolecanium corni</name>
    <dbReference type="NCBI Taxonomy" id="536013"/>
    <lineage>
        <taxon>Eukaryota</taxon>
        <taxon>Metazoa</taxon>
        <taxon>Ecdysozoa</taxon>
        <taxon>Arthropoda</taxon>
        <taxon>Hexapoda</taxon>
        <taxon>Insecta</taxon>
        <taxon>Pterygota</taxon>
        <taxon>Neoptera</taxon>
        <taxon>Paraneoptera</taxon>
        <taxon>Hemiptera</taxon>
        <taxon>Sternorrhyncha</taxon>
        <taxon>Coccoidea</taxon>
        <taxon>Coccidae</taxon>
        <taxon>Parthenolecanium</taxon>
    </lineage>
</organism>
<protein>
    <recommendedName>
        <fullName evidence="1">WDR36/Utp21 C-terminal domain-containing protein</fullName>
    </recommendedName>
</protein>
<dbReference type="Pfam" id="PF04192">
    <property type="entry name" value="Utp21"/>
    <property type="match status" value="1"/>
</dbReference>
<proteinExistence type="predicted"/>
<dbReference type="GO" id="GO:0032040">
    <property type="term" value="C:small-subunit processome"/>
    <property type="evidence" value="ECO:0007669"/>
    <property type="project" value="InterPro"/>
</dbReference>
<feature type="domain" description="WDR36/Utp21 C-terminal" evidence="1">
    <location>
        <begin position="13"/>
        <end position="108"/>
    </location>
</feature>
<keyword evidence="3" id="KW-1185">Reference proteome</keyword>
<dbReference type="AlphaFoldDB" id="A0AAN9YAM6"/>
<dbReference type="Proteomes" id="UP001367676">
    <property type="component" value="Unassembled WGS sequence"/>
</dbReference>
<sequence>MGIACCSFGSVSEVPFILPIIPALNVKFDLLVEMKDMDTKHDRFLNPEKLASSTLFAKMLAKSENEANYEAGIEKLKSLSLLAITFESSSLSPDHGGSLGHLLKFVEM</sequence>
<dbReference type="EMBL" id="JBBCAQ010000004">
    <property type="protein sequence ID" value="KAK7604037.1"/>
    <property type="molecule type" value="Genomic_DNA"/>
</dbReference>
<dbReference type="GO" id="GO:0006364">
    <property type="term" value="P:rRNA processing"/>
    <property type="evidence" value="ECO:0007669"/>
    <property type="project" value="InterPro"/>
</dbReference>
<name>A0AAN9YAM6_9HEMI</name>
<evidence type="ECO:0000259" key="1">
    <source>
        <dbReference type="Pfam" id="PF04192"/>
    </source>
</evidence>
<reference evidence="2 3" key="1">
    <citation type="submission" date="2024-03" db="EMBL/GenBank/DDBJ databases">
        <title>Adaptation during the transition from Ophiocordyceps entomopathogen to insect associate is accompanied by gene loss and intensified selection.</title>
        <authorList>
            <person name="Ward C.M."/>
            <person name="Onetto C.A."/>
            <person name="Borneman A.R."/>
        </authorList>
    </citation>
    <scope>NUCLEOTIDE SEQUENCE [LARGE SCALE GENOMIC DNA]</scope>
    <source>
        <strain evidence="2">AWRI1</strain>
        <tissue evidence="2">Single Adult Female</tissue>
    </source>
</reference>